<evidence type="ECO:0000256" key="1">
    <source>
        <dbReference type="PROSITE-ProRule" id="PRU00176"/>
    </source>
</evidence>
<feature type="compositionally biased region" description="Basic residues" evidence="2">
    <location>
        <begin position="15"/>
        <end position="24"/>
    </location>
</feature>
<protein>
    <recommendedName>
        <fullName evidence="3">RRM domain-containing protein</fullName>
    </recommendedName>
</protein>
<dbReference type="Gene3D" id="3.30.70.330">
    <property type="match status" value="1"/>
</dbReference>
<feature type="region of interest" description="Disordered" evidence="2">
    <location>
        <begin position="1"/>
        <end position="34"/>
    </location>
</feature>
<gene>
    <name evidence="4" type="ORF">TSUD_274190</name>
</gene>
<dbReference type="AlphaFoldDB" id="A0A2Z6MWX3"/>
<accession>A0A2Z6MWX3</accession>
<sequence>MGDQDDQQWQPVTGRIRKGRGTHHLKSDIATTKRSNREHNNDLTTYFFTNFPASFGAKAMFNAFKYYGDIIEVIIPAKLDKQARRFGFTRFDRVADSRSFEYELDNIIIGRDKLDVNLSLFQCQVGIQGFEVGSVEKHREGGDLR</sequence>
<evidence type="ECO:0000259" key="3">
    <source>
        <dbReference type="PROSITE" id="PS50102"/>
    </source>
</evidence>
<dbReference type="InterPro" id="IPR000504">
    <property type="entry name" value="RRM_dom"/>
</dbReference>
<dbReference type="Pfam" id="PF00076">
    <property type="entry name" value="RRM_1"/>
    <property type="match status" value="1"/>
</dbReference>
<dbReference type="InterPro" id="IPR012677">
    <property type="entry name" value="Nucleotide-bd_a/b_plait_sf"/>
</dbReference>
<organism evidence="4 5">
    <name type="scientific">Trifolium subterraneum</name>
    <name type="common">Subterranean clover</name>
    <dbReference type="NCBI Taxonomy" id="3900"/>
    <lineage>
        <taxon>Eukaryota</taxon>
        <taxon>Viridiplantae</taxon>
        <taxon>Streptophyta</taxon>
        <taxon>Embryophyta</taxon>
        <taxon>Tracheophyta</taxon>
        <taxon>Spermatophyta</taxon>
        <taxon>Magnoliopsida</taxon>
        <taxon>eudicotyledons</taxon>
        <taxon>Gunneridae</taxon>
        <taxon>Pentapetalae</taxon>
        <taxon>rosids</taxon>
        <taxon>fabids</taxon>
        <taxon>Fabales</taxon>
        <taxon>Fabaceae</taxon>
        <taxon>Papilionoideae</taxon>
        <taxon>50 kb inversion clade</taxon>
        <taxon>NPAAA clade</taxon>
        <taxon>Hologalegina</taxon>
        <taxon>IRL clade</taxon>
        <taxon>Trifolieae</taxon>
        <taxon>Trifolium</taxon>
    </lineage>
</organism>
<feature type="domain" description="RRM" evidence="3">
    <location>
        <begin position="44"/>
        <end position="121"/>
    </location>
</feature>
<keyword evidence="5" id="KW-1185">Reference proteome</keyword>
<dbReference type="EMBL" id="DF973651">
    <property type="protein sequence ID" value="GAU37058.1"/>
    <property type="molecule type" value="Genomic_DNA"/>
</dbReference>
<dbReference type="SUPFAM" id="SSF54928">
    <property type="entry name" value="RNA-binding domain, RBD"/>
    <property type="match status" value="1"/>
</dbReference>
<dbReference type="Proteomes" id="UP000242715">
    <property type="component" value="Unassembled WGS sequence"/>
</dbReference>
<proteinExistence type="predicted"/>
<name>A0A2Z6MWX3_TRISU</name>
<evidence type="ECO:0000313" key="4">
    <source>
        <dbReference type="EMBL" id="GAU37058.1"/>
    </source>
</evidence>
<dbReference type="OrthoDB" id="1750209at2759"/>
<evidence type="ECO:0000313" key="5">
    <source>
        <dbReference type="Proteomes" id="UP000242715"/>
    </source>
</evidence>
<evidence type="ECO:0000256" key="2">
    <source>
        <dbReference type="SAM" id="MobiDB-lite"/>
    </source>
</evidence>
<dbReference type="PROSITE" id="PS50102">
    <property type="entry name" value="RRM"/>
    <property type="match status" value="1"/>
</dbReference>
<dbReference type="InterPro" id="IPR035979">
    <property type="entry name" value="RBD_domain_sf"/>
</dbReference>
<reference evidence="5" key="1">
    <citation type="journal article" date="2017" name="Front. Plant Sci.">
        <title>Climate Clever Clovers: New Paradigm to Reduce the Environmental Footprint of Ruminants by Breeding Low Methanogenic Forages Utilizing Haplotype Variation.</title>
        <authorList>
            <person name="Kaur P."/>
            <person name="Appels R."/>
            <person name="Bayer P.E."/>
            <person name="Keeble-Gagnere G."/>
            <person name="Wang J."/>
            <person name="Hirakawa H."/>
            <person name="Shirasawa K."/>
            <person name="Vercoe P."/>
            <person name="Stefanova K."/>
            <person name="Durmic Z."/>
            <person name="Nichols P."/>
            <person name="Revell C."/>
            <person name="Isobe S.N."/>
            <person name="Edwards D."/>
            <person name="Erskine W."/>
        </authorList>
    </citation>
    <scope>NUCLEOTIDE SEQUENCE [LARGE SCALE GENOMIC DNA]</scope>
    <source>
        <strain evidence="5">cv. Daliak</strain>
    </source>
</reference>
<keyword evidence="1" id="KW-0694">RNA-binding</keyword>
<dbReference type="GO" id="GO:0003723">
    <property type="term" value="F:RNA binding"/>
    <property type="evidence" value="ECO:0007669"/>
    <property type="project" value="UniProtKB-UniRule"/>
</dbReference>